<protein>
    <submittedName>
        <fullName evidence="4">Methyltransferase domain-containing protein</fullName>
    </submittedName>
</protein>
<gene>
    <name evidence="4" type="ORF">SAMN02745126_02028</name>
</gene>
<dbReference type="EMBL" id="FUWJ01000002">
    <property type="protein sequence ID" value="SJZ72083.1"/>
    <property type="molecule type" value="Genomic_DNA"/>
</dbReference>
<accession>A0A1T4MYJ4</accession>
<organism evidence="4 5">
    <name type="scientific">Enhydrobacter aerosaccus</name>
    <dbReference type="NCBI Taxonomy" id="225324"/>
    <lineage>
        <taxon>Bacteria</taxon>
        <taxon>Pseudomonadati</taxon>
        <taxon>Pseudomonadota</taxon>
        <taxon>Alphaproteobacteria</taxon>
        <taxon>Hyphomicrobiales</taxon>
        <taxon>Enhydrobacter</taxon>
    </lineage>
</organism>
<dbReference type="OrthoDB" id="7856199at2"/>
<name>A0A1T4MYJ4_9HYPH</name>
<keyword evidence="1 4" id="KW-0489">Methyltransferase</keyword>
<dbReference type="Proteomes" id="UP000190092">
    <property type="component" value="Unassembled WGS sequence"/>
</dbReference>
<dbReference type="PANTHER" id="PTHR43464:SF19">
    <property type="entry name" value="UBIQUINONE BIOSYNTHESIS O-METHYLTRANSFERASE, MITOCHONDRIAL"/>
    <property type="match status" value="1"/>
</dbReference>
<dbReference type="InterPro" id="IPR029063">
    <property type="entry name" value="SAM-dependent_MTases_sf"/>
</dbReference>
<evidence type="ECO:0000313" key="4">
    <source>
        <dbReference type="EMBL" id="SJZ72083.1"/>
    </source>
</evidence>
<evidence type="ECO:0000256" key="1">
    <source>
        <dbReference type="ARBA" id="ARBA00022603"/>
    </source>
</evidence>
<dbReference type="Pfam" id="PF13489">
    <property type="entry name" value="Methyltransf_23"/>
    <property type="match status" value="1"/>
</dbReference>
<dbReference type="GO" id="GO:0008168">
    <property type="term" value="F:methyltransferase activity"/>
    <property type="evidence" value="ECO:0007669"/>
    <property type="project" value="UniProtKB-KW"/>
</dbReference>
<keyword evidence="5" id="KW-1185">Reference proteome</keyword>
<dbReference type="PANTHER" id="PTHR43464">
    <property type="entry name" value="METHYLTRANSFERASE"/>
    <property type="match status" value="1"/>
</dbReference>
<evidence type="ECO:0000313" key="5">
    <source>
        <dbReference type="Proteomes" id="UP000190092"/>
    </source>
</evidence>
<keyword evidence="3" id="KW-0949">S-adenosyl-L-methionine</keyword>
<dbReference type="GO" id="GO:0032259">
    <property type="term" value="P:methylation"/>
    <property type="evidence" value="ECO:0007669"/>
    <property type="project" value="UniProtKB-KW"/>
</dbReference>
<sequence>MARDTIPIWNRNQADEDAMGATHAPIWRRMIDVGATHDLRQSTVLDYGCNQGGFLRLLYDRHPFKSAMGIDIARESVARAELLKGHRPIAYKVGDLAADLGQTFDLAFSHEVIYLLPDPAAHARDIKAALRPGGAYVAAMGCHTDSSLWPRWRKLITETSSIPIYDHSLEEVASAFAQAGFGVSVRPLALDAFMPFTVGSAYFPKVVDQLRYYSSDKVLFRFVRTP</sequence>
<dbReference type="SUPFAM" id="SSF53335">
    <property type="entry name" value="S-adenosyl-L-methionine-dependent methyltransferases"/>
    <property type="match status" value="1"/>
</dbReference>
<dbReference type="Gene3D" id="3.40.50.150">
    <property type="entry name" value="Vaccinia Virus protein VP39"/>
    <property type="match status" value="1"/>
</dbReference>
<reference evidence="5" key="1">
    <citation type="submission" date="2017-02" db="EMBL/GenBank/DDBJ databases">
        <authorList>
            <person name="Varghese N."/>
            <person name="Submissions S."/>
        </authorList>
    </citation>
    <scope>NUCLEOTIDE SEQUENCE [LARGE SCALE GENOMIC DNA]</scope>
    <source>
        <strain evidence="5">ATCC 27094</strain>
    </source>
</reference>
<keyword evidence="2 4" id="KW-0808">Transferase</keyword>
<dbReference type="RefSeq" id="WP_085933756.1">
    <property type="nucleotide sequence ID" value="NZ_FUWJ01000002.1"/>
</dbReference>
<evidence type="ECO:0000256" key="2">
    <source>
        <dbReference type="ARBA" id="ARBA00022679"/>
    </source>
</evidence>
<evidence type="ECO:0000256" key="3">
    <source>
        <dbReference type="ARBA" id="ARBA00022691"/>
    </source>
</evidence>
<dbReference type="CDD" id="cd02440">
    <property type="entry name" value="AdoMet_MTases"/>
    <property type="match status" value="1"/>
</dbReference>
<dbReference type="AlphaFoldDB" id="A0A1T4MYJ4"/>
<dbReference type="STRING" id="225324.SAMN02745126_02028"/>
<proteinExistence type="predicted"/>